<organism evidence="1 2">
    <name type="scientific">Bordetella genomosp. 4</name>
    <dbReference type="NCBI Taxonomy" id="463044"/>
    <lineage>
        <taxon>Bacteria</taxon>
        <taxon>Pseudomonadati</taxon>
        <taxon>Pseudomonadota</taxon>
        <taxon>Betaproteobacteria</taxon>
        <taxon>Burkholderiales</taxon>
        <taxon>Alcaligenaceae</taxon>
        <taxon>Bordetella</taxon>
    </lineage>
</organism>
<proteinExistence type="predicted"/>
<sequence>MNLKVPALLVCVGALAGCASVKDITAREPVFYGSTSRPAEEYVQCVASAWKGQGTDAVRQPVRNGYELVVHGSMGVEAVLTATTWKGKTDASLSTRIQRSSTALAEAANLCL</sequence>
<gene>
    <name evidence="1" type="ORF">CAL20_06770</name>
</gene>
<dbReference type="Proteomes" id="UP000216885">
    <property type="component" value="Unassembled WGS sequence"/>
</dbReference>
<name>A0A261U8J9_9BORD</name>
<comment type="caution">
    <text evidence="1">The sequence shown here is derived from an EMBL/GenBank/DDBJ whole genome shotgun (WGS) entry which is preliminary data.</text>
</comment>
<dbReference type="PROSITE" id="PS51257">
    <property type="entry name" value="PROKAR_LIPOPROTEIN"/>
    <property type="match status" value="1"/>
</dbReference>
<dbReference type="AlphaFoldDB" id="A0A261U8J9"/>
<accession>A0A261U8J9</accession>
<evidence type="ECO:0008006" key="3">
    <source>
        <dbReference type="Google" id="ProtNLM"/>
    </source>
</evidence>
<dbReference type="OrthoDB" id="8636595at2"/>
<dbReference type="RefSeq" id="WP_094821524.1">
    <property type="nucleotide sequence ID" value="NZ_NEVO01000008.1"/>
</dbReference>
<reference evidence="1 2" key="1">
    <citation type="submission" date="2017-05" db="EMBL/GenBank/DDBJ databases">
        <title>Complete and WGS of Bordetella genogroups.</title>
        <authorList>
            <person name="Spilker T."/>
            <person name="LiPuma J."/>
        </authorList>
    </citation>
    <scope>NUCLEOTIDE SEQUENCE [LARGE SCALE GENOMIC DNA]</scope>
    <source>
        <strain evidence="1 2">AU9919</strain>
    </source>
</reference>
<protein>
    <recommendedName>
        <fullName evidence="3">Lipoprotein</fullName>
    </recommendedName>
</protein>
<keyword evidence="2" id="KW-1185">Reference proteome</keyword>
<dbReference type="EMBL" id="NEVQ01000009">
    <property type="protein sequence ID" value="OZI58254.1"/>
    <property type="molecule type" value="Genomic_DNA"/>
</dbReference>
<evidence type="ECO:0000313" key="2">
    <source>
        <dbReference type="Proteomes" id="UP000216885"/>
    </source>
</evidence>
<evidence type="ECO:0000313" key="1">
    <source>
        <dbReference type="EMBL" id="OZI58254.1"/>
    </source>
</evidence>